<gene>
    <name evidence="1" type="ORF">HOLleu_06863</name>
</gene>
<reference evidence="1" key="1">
    <citation type="submission" date="2021-10" db="EMBL/GenBank/DDBJ databases">
        <title>Tropical sea cucumber genome reveals ecological adaptation and Cuvierian tubules defense mechanism.</title>
        <authorList>
            <person name="Chen T."/>
        </authorList>
    </citation>
    <scope>NUCLEOTIDE SEQUENCE</scope>
    <source>
        <strain evidence="1">Nanhai2018</strain>
        <tissue evidence="1">Muscle</tissue>
    </source>
</reference>
<accession>A0A9Q1HJ94</accession>
<comment type="caution">
    <text evidence="1">The sequence shown here is derived from an EMBL/GenBank/DDBJ whole genome shotgun (WGS) entry which is preliminary data.</text>
</comment>
<evidence type="ECO:0000313" key="1">
    <source>
        <dbReference type="EMBL" id="KAJ8047775.1"/>
    </source>
</evidence>
<proteinExistence type="predicted"/>
<evidence type="ECO:0000313" key="2">
    <source>
        <dbReference type="Proteomes" id="UP001152320"/>
    </source>
</evidence>
<keyword evidence="2" id="KW-1185">Reference proteome</keyword>
<organism evidence="1 2">
    <name type="scientific">Holothuria leucospilota</name>
    <name type="common">Black long sea cucumber</name>
    <name type="synonym">Mertensiothuria leucospilota</name>
    <dbReference type="NCBI Taxonomy" id="206669"/>
    <lineage>
        <taxon>Eukaryota</taxon>
        <taxon>Metazoa</taxon>
        <taxon>Echinodermata</taxon>
        <taxon>Eleutherozoa</taxon>
        <taxon>Echinozoa</taxon>
        <taxon>Holothuroidea</taxon>
        <taxon>Aspidochirotacea</taxon>
        <taxon>Aspidochirotida</taxon>
        <taxon>Holothuriidae</taxon>
        <taxon>Holothuria</taxon>
    </lineage>
</organism>
<dbReference type="AlphaFoldDB" id="A0A9Q1HJ94"/>
<protein>
    <submittedName>
        <fullName evidence="1">Uncharacterized protein</fullName>
    </submittedName>
</protein>
<dbReference type="Proteomes" id="UP001152320">
    <property type="component" value="Chromosome 2"/>
</dbReference>
<sequence length="591" mass="67744">MAGCPVGWPLQVIRHDSAGMPAAQVCRRTSRNKGGPWKCAKGWRRLHGDPYCIENSTSSAIDPHTSSGVENFAPSEIKTRRFVAENLTVLFHQLPGTSVEVSPSAFRSVSENETFDSLDQYYKVTVIMHPCLRLINLWEEMSTYYGLNVSFKSFLNGRLSPWKPLLLFDEIHLKTQTEMLLGNRGRLWSNQILVLERWNESLAELEKLSLRPDASLFLRATSSNITKCSRMYSPELWLEMTNSYAMDFCVLQYSTRLNETNVMPSLRLTMKELASRYHSCKQNVTSFKTSPLSNLTQPLLVSPNLCTIHTYYQPAFDQPKKGMENQHVLRVWEKAWVAAGWRTRVVNETDAKRHPDFEELKEKFQTLPTINPDRYTLGNFLRHVAMAAVGGGWMSDYDMLPLNFPPCLKIPFNGSYTVWSGYVPALVSANANDYTRVAHLMADVGLQWRARPKFFVKSGWGEQVSDMRTLSVLVKEGYVKSFEVIIERDDFSHGGLACDKSKRLLGKRNSGNPPEGMPSFPWGVHLSHAFMRITKDRNITLWKGQAWKKDNSPSFRPTFMKYVHDIYIRKCNVLQQREFALDSKHKLVDRD</sequence>
<dbReference type="EMBL" id="JAIZAY010000002">
    <property type="protein sequence ID" value="KAJ8047775.1"/>
    <property type="molecule type" value="Genomic_DNA"/>
</dbReference>
<name>A0A9Q1HJ94_HOLLE</name>